<dbReference type="AlphaFoldDB" id="A0A4Z2IP45"/>
<dbReference type="EMBL" id="SRLO01000066">
    <property type="protein sequence ID" value="TNN79234.1"/>
    <property type="molecule type" value="Genomic_DNA"/>
</dbReference>
<name>A0A4Z2IP45_9TELE</name>
<dbReference type="GO" id="GO:0016757">
    <property type="term" value="F:glycosyltransferase activity"/>
    <property type="evidence" value="ECO:0007669"/>
    <property type="project" value="UniProtKB-KW"/>
</dbReference>
<proteinExistence type="predicted"/>
<keyword evidence="2" id="KW-1185">Reference proteome</keyword>
<keyword evidence="1" id="KW-0328">Glycosyltransferase</keyword>
<evidence type="ECO:0000313" key="1">
    <source>
        <dbReference type="EMBL" id="TNN79234.1"/>
    </source>
</evidence>
<gene>
    <name evidence="1" type="primary">B3GNT6</name>
    <name evidence="1" type="ORF">EYF80_010479</name>
</gene>
<protein>
    <submittedName>
        <fullName evidence="1">Acetylgalactosaminyl-O-glycosyl-glycoprotein beta-1,3-N-acetylglucosaminyltransferase</fullName>
    </submittedName>
</protein>
<reference evidence="1 2" key="1">
    <citation type="submission" date="2019-03" db="EMBL/GenBank/DDBJ databases">
        <title>First draft genome of Liparis tanakae, snailfish: a comprehensive survey of snailfish specific genes.</title>
        <authorList>
            <person name="Kim W."/>
            <person name="Song I."/>
            <person name="Jeong J.-H."/>
            <person name="Kim D."/>
            <person name="Kim S."/>
            <person name="Ryu S."/>
            <person name="Song J.Y."/>
            <person name="Lee S.K."/>
        </authorList>
    </citation>
    <scope>NUCLEOTIDE SEQUENCE [LARGE SCALE GENOMIC DNA]</scope>
    <source>
        <tissue evidence="1">Muscle</tissue>
    </source>
</reference>
<accession>A0A4Z2IP45</accession>
<dbReference type="OrthoDB" id="2139606at2759"/>
<comment type="caution">
    <text evidence="1">The sequence shown here is derived from an EMBL/GenBank/DDBJ whole genome shotgun (WGS) entry which is preliminary data.</text>
</comment>
<evidence type="ECO:0000313" key="2">
    <source>
        <dbReference type="Proteomes" id="UP000314294"/>
    </source>
</evidence>
<dbReference type="Proteomes" id="UP000314294">
    <property type="component" value="Unassembled WGS sequence"/>
</dbReference>
<keyword evidence="1" id="KW-0808">Transferase</keyword>
<organism evidence="1 2">
    <name type="scientific">Liparis tanakae</name>
    <name type="common">Tanaka's snailfish</name>
    <dbReference type="NCBI Taxonomy" id="230148"/>
    <lineage>
        <taxon>Eukaryota</taxon>
        <taxon>Metazoa</taxon>
        <taxon>Chordata</taxon>
        <taxon>Craniata</taxon>
        <taxon>Vertebrata</taxon>
        <taxon>Euteleostomi</taxon>
        <taxon>Actinopterygii</taxon>
        <taxon>Neopterygii</taxon>
        <taxon>Teleostei</taxon>
        <taxon>Neoteleostei</taxon>
        <taxon>Acanthomorphata</taxon>
        <taxon>Eupercaria</taxon>
        <taxon>Perciformes</taxon>
        <taxon>Cottioidei</taxon>
        <taxon>Cottales</taxon>
        <taxon>Liparidae</taxon>
        <taxon>Liparis</taxon>
    </lineage>
</organism>
<sequence length="143" mass="16061">MFTQHKQEEGWGVARGNAAEEGASKSKAKDLLLIHLYLDAARDNRLCSAATEINWSDAQISPLRHEGKSRCEQNIPAANIKNFHSLPVIIKKILYYRHCRHFPMPLDVNDKCGGADGSAGVFFLPVIKSSPDNYNRREVLRNT</sequence>